<gene>
    <name evidence="9" type="primary">lepB</name>
    <name evidence="9" type="ORF">H8S33_03780</name>
</gene>
<evidence type="ECO:0000256" key="3">
    <source>
        <dbReference type="ARBA" id="ARBA00009370"/>
    </source>
</evidence>
<organism evidence="9 10">
    <name type="scientific">Ornithinibacillus hominis</name>
    <dbReference type="NCBI Taxonomy" id="2763055"/>
    <lineage>
        <taxon>Bacteria</taxon>
        <taxon>Bacillati</taxon>
        <taxon>Bacillota</taxon>
        <taxon>Bacilli</taxon>
        <taxon>Bacillales</taxon>
        <taxon>Bacillaceae</taxon>
        <taxon>Ornithinibacillus</taxon>
    </lineage>
</organism>
<dbReference type="AlphaFoldDB" id="A0A923L3R8"/>
<feature type="active site" evidence="6">
    <location>
        <position position="40"/>
    </location>
</feature>
<dbReference type="InterPro" id="IPR019757">
    <property type="entry name" value="Pept_S26A_signal_pept_1_Lys-AS"/>
</dbReference>
<proteinExistence type="inferred from homology"/>
<dbReference type="RefSeq" id="WP_186868654.1">
    <property type="nucleotide sequence ID" value="NZ_JACOOL010000002.1"/>
</dbReference>
<dbReference type="GO" id="GO:0005886">
    <property type="term" value="C:plasma membrane"/>
    <property type="evidence" value="ECO:0007669"/>
    <property type="project" value="UniProtKB-SubCell"/>
</dbReference>
<evidence type="ECO:0000256" key="4">
    <source>
        <dbReference type="ARBA" id="ARBA00013208"/>
    </source>
</evidence>
<dbReference type="PROSITE" id="PS00761">
    <property type="entry name" value="SPASE_I_3"/>
    <property type="match status" value="1"/>
</dbReference>
<evidence type="ECO:0000256" key="1">
    <source>
        <dbReference type="ARBA" id="ARBA00000677"/>
    </source>
</evidence>
<dbReference type="InterPro" id="IPR000223">
    <property type="entry name" value="Pept_S26A_signal_pept_1"/>
</dbReference>
<dbReference type="PROSITE" id="PS00760">
    <property type="entry name" value="SPASE_I_2"/>
    <property type="match status" value="1"/>
</dbReference>
<dbReference type="PRINTS" id="PR00727">
    <property type="entry name" value="LEADERPTASE"/>
</dbReference>
<evidence type="ECO:0000259" key="8">
    <source>
        <dbReference type="Pfam" id="PF10502"/>
    </source>
</evidence>
<evidence type="ECO:0000256" key="7">
    <source>
        <dbReference type="RuleBase" id="RU362042"/>
    </source>
</evidence>
<evidence type="ECO:0000256" key="5">
    <source>
        <dbReference type="ARBA" id="ARBA00022801"/>
    </source>
</evidence>
<keyword evidence="7" id="KW-1133">Transmembrane helix</keyword>
<dbReference type="SUPFAM" id="SSF51306">
    <property type="entry name" value="LexA/Signal peptidase"/>
    <property type="match status" value="1"/>
</dbReference>
<feature type="transmembrane region" description="Helical" evidence="7">
    <location>
        <begin position="12"/>
        <end position="36"/>
    </location>
</feature>
<dbReference type="EMBL" id="JACOOL010000002">
    <property type="protein sequence ID" value="MBC5635942.1"/>
    <property type="molecule type" value="Genomic_DNA"/>
</dbReference>
<dbReference type="InterPro" id="IPR019758">
    <property type="entry name" value="Pept_S26A_signal_pept_1_CS"/>
</dbReference>
<comment type="catalytic activity">
    <reaction evidence="1 7">
        <text>Cleavage of hydrophobic, N-terminal signal or leader sequences from secreted and periplasmic proteins.</text>
        <dbReference type="EC" id="3.4.21.89"/>
    </reaction>
</comment>
<dbReference type="GO" id="GO:0006465">
    <property type="term" value="P:signal peptide processing"/>
    <property type="evidence" value="ECO:0007669"/>
    <property type="project" value="InterPro"/>
</dbReference>
<feature type="active site" evidence="6">
    <location>
        <position position="81"/>
    </location>
</feature>
<dbReference type="GO" id="GO:0004252">
    <property type="term" value="F:serine-type endopeptidase activity"/>
    <property type="evidence" value="ECO:0007669"/>
    <property type="project" value="InterPro"/>
</dbReference>
<evidence type="ECO:0000256" key="2">
    <source>
        <dbReference type="ARBA" id="ARBA00004401"/>
    </source>
</evidence>
<dbReference type="Gene3D" id="2.10.109.10">
    <property type="entry name" value="Umud Fragment, subunit A"/>
    <property type="match status" value="1"/>
</dbReference>
<dbReference type="CDD" id="cd06530">
    <property type="entry name" value="S26_SPase_I"/>
    <property type="match status" value="1"/>
</dbReference>
<feature type="domain" description="Peptidase S26" evidence="8">
    <location>
        <begin position="9"/>
        <end position="170"/>
    </location>
</feature>
<keyword evidence="10" id="KW-1185">Reference proteome</keyword>
<dbReference type="PANTHER" id="PTHR43390">
    <property type="entry name" value="SIGNAL PEPTIDASE I"/>
    <property type="match status" value="1"/>
</dbReference>
<keyword evidence="7" id="KW-0645">Protease</keyword>
<dbReference type="NCBIfam" id="TIGR02227">
    <property type="entry name" value="sigpep_I_bact"/>
    <property type="match status" value="1"/>
</dbReference>
<keyword evidence="5 7" id="KW-0378">Hydrolase</keyword>
<reference evidence="9" key="1">
    <citation type="submission" date="2020-08" db="EMBL/GenBank/DDBJ databases">
        <title>Genome public.</title>
        <authorList>
            <person name="Liu C."/>
            <person name="Sun Q."/>
        </authorList>
    </citation>
    <scope>NUCLEOTIDE SEQUENCE</scope>
    <source>
        <strain evidence="9">BX22</strain>
    </source>
</reference>
<evidence type="ECO:0000256" key="6">
    <source>
        <dbReference type="PIRSR" id="PIRSR600223-1"/>
    </source>
</evidence>
<dbReference type="Pfam" id="PF10502">
    <property type="entry name" value="Peptidase_S26"/>
    <property type="match status" value="1"/>
</dbReference>
<comment type="subcellular location">
    <subcellularLocation>
        <location evidence="2">Cell membrane</location>
        <topology evidence="2">Single-pass type II membrane protein</topology>
    </subcellularLocation>
    <subcellularLocation>
        <location evidence="7">Membrane</location>
        <topology evidence="7">Single-pass type II membrane protein</topology>
    </subcellularLocation>
</comment>
<evidence type="ECO:0000313" key="10">
    <source>
        <dbReference type="Proteomes" id="UP000637359"/>
    </source>
</evidence>
<protein>
    <recommendedName>
        <fullName evidence="4 7">Signal peptidase I</fullName>
        <ecNumber evidence="4 7">3.4.21.89</ecNumber>
    </recommendedName>
</protein>
<keyword evidence="7" id="KW-0812">Transmembrane</keyword>
<dbReference type="Proteomes" id="UP000637359">
    <property type="component" value="Unassembled WGS sequence"/>
</dbReference>
<dbReference type="GO" id="GO:0009003">
    <property type="term" value="F:signal peptidase activity"/>
    <property type="evidence" value="ECO:0007669"/>
    <property type="project" value="UniProtKB-EC"/>
</dbReference>
<dbReference type="InterPro" id="IPR036286">
    <property type="entry name" value="LexA/Signal_pep-like_sf"/>
</dbReference>
<dbReference type="PANTHER" id="PTHR43390:SF1">
    <property type="entry name" value="CHLOROPLAST PROCESSING PEPTIDASE"/>
    <property type="match status" value="1"/>
</dbReference>
<comment type="caution">
    <text evidence="9">The sequence shown here is derived from an EMBL/GenBank/DDBJ whole genome shotgun (WGS) entry which is preliminary data.</text>
</comment>
<comment type="similarity">
    <text evidence="3 7">Belongs to the peptidase S26 family.</text>
</comment>
<keyword evidence="7" id="KW-0472">Membrane</keyword>
<sequence length="180" mass="20926">MAKKGKSEWLDWIKALLIAFGLAFLVRTFLFTPIIVDGPSMQPTLHDRDQMIVNKFLYNFNEPERFDIVVFHANDQKDFIKRVIALPGEHVAYKDNILYINGQPIKENFLHDKEVWTYNFELEELTGNYSTVPEGYVFVLGDNRTNSTDSRILGPIPMDQIVGKASVIYWPFDRFEFIGE</sequence>
<accession>A0A923L3R8</accession>
<name>A0A923L3R8_9BACI</name>
<evidence type="ECO:0000313" key="9">
    <source>
        <dbReference type="EMBL" id="MBC5635942.1"/>
    </source>
</evidence>
<dbReference type="InterPro" id="IPR019533">
    <property type="entry name" value="Peptidase_S26"/>
</dbReference>
<dbReference type="EC" id="3.4.21.89" evidence="4 7"/>